<evidence type="ECO:0000313" key="4">
    <source>
        <dbReference type="Proteomes" id="UP000016568"/>
    </source>
</evidence>
<evidence type="ECO:0000256" key="2">
    <source>
        <dbReference type="SAM" id="Phobius"/>
    </source>
</evidence>
<evidence type="ECO:0000256" key="1">
    <source>
        <dbReference type="SAM" id="MobiDB-lite"/>
    </source>
</evidence>
<feature type="region of interest" description="Disordered" evidence="1">
    <location>
        <begin position="159"/>
        <end position="180"/>
    </location>
</feature>
<dbReference type="AlphaFoldDB" id="U2Y5G9"/>
<accession>U2Y5G9</accession>
<feature type="compositionally biased region" description="Low complexity" evidence="1">
    <location>
        <begin position="159"/>
        <end position="177"/>
    </location>
</feature>
<keyword evidence="2" id="KW-0472">Membrane</keyword>
<dbReference type="KEGG" id="ntd:EGO55_01765"/>
<feature type="transmembrane region" description="Helical" evidence="2">
    <location>
        <begin position="6"/>
        <end position="27"/>
    </location>
</feature>
<name>U2Y5G9_9SPHN</name>
<feature type="compositionally biased region" description="Acidic residues" evidence="1">
    <location>
        <begin position="120"/>
        <end position="135"/>
    </location>
</feature>
<reference evidence="3 4" key="1">
    <citation type="submission" date="2013-09" db="EMBL/GenBank/DDBJ databases">
        <title>Whole genome shotgun sequence of Novosphingobium tardaugens NBRC 16725.</title>
        <authorList>
            <person name="Isaki S."/>
            <person name="Hosoyama A."/>
            <person name="Tsuchikane K."/>
            <person name="Katsumata H."/>
            <person name="Ando Y."/>
            <person name="Yamazaki S."/>
            <person name="Fujita N."/>
        </authorList>
    </citation>
    <scope>NUCLEOTIDE SEQUENCE [LARGE SCALE GENOMIC DNA]</scope>
    <source>
        <strain evidence="3 4">NBRC 16725</strain>
    </source>
</reference>
<dbReference type="Proteomes" id="UP000016568">
    <property type="component" value="Unassembled WGS sequence"/>
</dbReference>
<feature type="region of interest" description="Disordered" evidence="1">
    <location>
        <begin position="87"/>
        <end position="136"/>
    </location>
</feature>
<feature type="compositionally biased region" description="Acidic residues" evidence="1">
    <location>
        <begin position="95"/>
        <end position="108"/>
    </location>
</feature>
<evidence type="ECO:0000313" key="3">
    <source>
        <dbReference type="EMBL" id="GAD48361.1"/>
    </source>
</evidence>
<dbReference type="OrthoDB" id="7504228at2"/>
<dbReference type="EMBL" id="BASZ01000002">
    <property type="protein sequence ID" value="GAD48361.1"/>
    <property type="molecule type" value="Genomic_DNA"/>
</dbReference>
<proteinExistence type="predicted"/>
<keyword evidence="2" id="KW-1133">Transmembrane helix</keyword>
<keyword evidence="4" id="KW-1185">Reference proteome</keyword>
<sequence>MFDRSVAPGGAFALEALAVGALVFVAGRGYRLDSARRFVRAAEADVLAGLVSRSGDDDGASGPVCDGRPLPGDVTDWRNFGNAGAEARADHPYDADPEDDAALYDAGDDPGAWAEGHADGDDEAWGDEDWEDADAPDGQVDARAQARRDLCGVIAARARGAGAPPSAHPGTSPSAHPTAQDIAPAAMPCATPEGIAVSTPDTPPGAVVAIPESPPPALDALPASLLDLPAWDAVRQPVPLSPSASASTPEGGHLAFSPAKRVRFAEALAETGNVRHACAVAGISRHTAYKARRRDAVLAQAWDAALVLAADHVDAVVAERALDGVEEPVFWKGELVGTRRRYDNRLLLAHLARLEARAAHRPVALAAGRFDELLARLGGQPVDPALLRHCPTFMEGGLPVYPHDHVPGLAIPRDEWCDHAVRHAEETAAMRQTGDPDYDWSEAAWEDCTGEAAAVAEAEARERWDTHRAAAWAYVDALAQTPEEDAGNDQAGKARPAGMRITWRSGGDWRKAGALNCVTPVTPAVSSVAGGGRAQRSSRASLT</sequence>
<organism evidence="3 4">
    <name type="scientific">Caenibius tardaugens NBRC 16725</name>
    <dbReference type="NCBI Taxonomy" id="1219035"/>
    <lineage>
        <taxon>Bacteria</taxon>
        <taxon>Pseudomonadati</taxon>
        <taxon>Pseudomonadota</taxon>
        <taxon>Alphaproteobacteria</taxon>
        <taxon>Sphingomonadales</taxon>
        <taxon>Erythrobacteraceae</taxon>
        <taxon>Caenibius</taxon>
    </lineage>
</organism>
<keyword evidence="2" id="KW-0812">Transmembrane</keyword>
<gene>
    <name evidence="3" type="ORF">NT2_02_04440</name>
</gene>
<protein>
    <recommendedName>
        <fullName evidence="5">DNA binding HTH domain-containing protein</fullName>
    </recommendedName>
</protein>
<evidence type="ECO:0008006" key="5">
    <source>
        <dbReference type="Google" id="ProtNLM"/>
    </source>
</evidence>
<dbReference type="RefSeq" id="WP_021689268.1">
    <property type="nucleotide sequence ID" value="NZ_BASZ01000002.1"/>
</dbReference>
<comment type="caution">
    <text evidence="3">The sequence shown here is derived from an EMBL/GenBank/DDBJ whole genome shotgun (WGS) entry which is preliminary data.</text>
</comment>